<reference evidence="2" key="1">
    <citation type="journal article" date="2015" name="Proc. Natl. Acad. Sci. U.S.A.">
        <title>Genome sequencing of adzuki bean (Vigna angularis) provides insight into high starch and low fat accumulation and domestication.</title>
        <authorList>
            <person name="Yang K."/>
            <person name="Tian Z."/>
            <person name="Chen C."/>
            <person name="Luo L."/>
            <person name="Zhao B."/>
            <person name="Wang Z."/>
            <person name="Yu L."/>
            <person name="Li Y."/>
            <person name="Sun Y."/>
            <person name="Li W."/>
            <person name="Chen Y."/>
            <person name="Li Y."/>
            <person name="Zhang Y."/>
            <person name="Ai D."/>
            <person name="Zhao J."/>
            <person name="Shang C."/>
            <person name="Ma Y."/>
            <person name="Wu B."/>
            <person name="Wang M."/>
            <person name="Gao L."/>
            <person name="Sun D."/>
            <person name="Zhang P."/>
            <person name="Guo F."/>
            <person name="Wang W."/>
            <person name="Li Y."/>
            <person name="Wang J."/>
            <person name="Varshney R.K."/>
            <person name="Wang J."/>
            <person name="Ling H.Q."/>
            <person name="Wan P."/>
        </authorList>
    </citation>
    <scope>NUCLEOTIDE SEQUENCE</scope>
    <source>
        <strain evidence="2">cv. Jingnong 6</strain>
    </source>
</reference>
<dbReference type="EMBL" id="CM003379">
    <property type="protein sequence ID" value="KOM51785.1"/>
    <property type="molecule type" value="Genomic_DNA"/>
</dbReference>
<sequence>MLHLLFDDNGVINMVNIAKCCGHIHLFLIHGVDEPEVKDGDGIGVEAEVGGNDVVGTDAGKSDHVVEGEGHEVDVEVDHQVKGEVDHEVEVQADHEVKVEADEVEVEVDHEVEVQADHEVESEVDDNVEIGFVSGSKDIEFSNKEDNTMDKGADVDVRLMDVNKNVVSGVENIIEGNVEVEVGLNEEDFFDEDNETING</sequence>
<gene>
    <name evidence="1" type="ORF">LR48_Vigan09g044400</name>
</gene>
<proteinExistence type="predicted"/>
<protein>
    <submittedName>
        <fullName evidence="1">Uncharacterized protein</fullName>
    </submittedName>
</protein>
<evidence type="ECO:0000313" key="1">
    <source>
        <dbReference type="EMBL" id="KOM51785.1"/>
    </source>
</evidence>
<organism evidence="1 2">
    <name type="scientific">Phaseolus angularis</name>
    <name type="common">Azuki bean</name>
    <name type="synonym">Vigna angularis</name>
    <dbReference type="NCBI Taxonomy" id="3914"/>
    <lineage>
        <taxon>Eukaryota</taxon>
        <taxon>Viridiplantae</taxon>
        <taxon>Streptophyta</taxon>
        <taxon>Embryophyta</taxon>
        <taxon>Tracheophyta</taxon>
        <taxon>Spermatophyta</taxon>
        <taxon>Magnoliopsida</taxon>
        <taxon>eudicotyledons</taxon>
        <taxon>Gunneridae</taxon>
        <taxon>Pentapetalae</taxon>
        <taxon>rosids</taxon>
        <taxon>fabids</taxon>
        <taxon>Fabales</taxon>
        <taxon>Fabaceae</taxon>
        <taxon>Papilionoideae</taxon>
        <taxon>50 kb inversion clade</taxon>
        <taxon>NPAAA clade</taxon>
        <taxon>indigoferoid/millettioid clade</taxon>
        <taxon>Phaseoleae</taxon>
        <taxon>Vigna</taxon>
    </lineage>
</organism>
<dbReference type="Gramene" id="KOM51785">
    <property type="protein sequence ID" value="KOM51785"/>
    <property type="gene ID" value="LR48_Vigan09g044400"/>
</dbReference>
<dbReference type="AlphaFoldDB" id="A0A0L9V9L1"/>
<dbReference type="Proteomes" id="UP000053144">
    <property type="component" value="Chromosome 9"/>
</dbReference>
<evidence type="ECO:0000313" key="2">
    <source>
        <dbReference type="Proteomes" id="UP000053144"/>
    </source>
</evidence>
<name>A0A0L9V9L1_PHAAN</name>
<accession>A0A0L9V9L1</accession>